<protein>
    <submittedName>
        <fullName evidence="2">Uncharacterized protein</fullName>
    </submittedName>
</protein>
<keyword evidence="3" id="KW-1185">Reference proteome</keyword>
<evidence type="ECO:0000256" key="1">
    <source>
        <dbReference type="SAM" id="MobiDB-lite"/>
    </source>
</evidence>
<organism evidence="2 3">
    <name type="scientific">Kwoniella dendrophila CBS 6074</name>
    <dbReference type="NCBI Taxonomy" id="1295534"/>
    <lineage>
        <taxon>Eukaryota</taxon>
        <taxon>Fungi</taxon>
        <taxon>Dikarya</taxon>
        <taxon>Basidiomycota</taxon>
        <taxon>Agaricomycotina</taxon>
        <taxon>Tremellomycetes</taxon>
        <taxon>Tremellales</taxon>
        <taxon>Cryptococcaceae</taxon>
        <taxon>Kwoniella</taxon>
    </lineage>
</organism>
<dbReference type="RefSeq" id="XP_066078761.1">
    <property type="nucleotide sequence ID" value="XM_066222664.1"/>
</dbReference>
<feature type="compositionally biased region" description="Low complexity" evidence="1">
    <location>
        <begin position="221"/>
        <end position="231"/>
    </location>
</feature>
<proteinExistence type="predicted"/>
<sequence>MNEEKKKPVLTKNPVWTEDSPWKNSNTMKGSLAEYLESASKDLEELISQTELRSQGLSEESANSRAKLSGDFDNLTRQFVDIIKSVDPDILGDVGVSKHVNGMHDTFISMSGSIKDVNRIAEEQEKTHTDETTFYKNKIELSEVKFACQSEETENIHVGTAKSLYDKYGKQIRADANGEPIQSPWEIAFHSRYQASDPNTGIPFYTNESEDPHTSDFGGFSNASNPSSSRSTGIPDDVFANTGTNQFGFGGFGGFAGFGGIGGVGGLGGYGGFGQPSYLSSLFDDDDSSDDDDDDDDWGYPGNMGFNPFNRPAFSFGGLRPGGAF</sequence>
<dbReference type="GeneID" id="91097622"/>
<accession>A0AAX4K495</accession>
<feature type="compositionally biased region" description="Acidic residues" evidence="1">
    <location>
        <begin position="283"/>
        <end position="298"/>
    </location>
</feature>
<name>A0AAX4K495_9TREE</name>
<feature type="region of interest" description="Disordered" evidence="1">
    <location>
        <begin position="204"/>
        <end position="237"/>
    </location>
</feature>
<evidence type="ECO:0000313" key="3">
    <source>
        <dbReference type="Proteomes" id="UP001355207"/>
    </source>
</evidence>
<reference evidence="2 3" key="1">
    <citation type="submission" date="2024-01" db="EMBL/GenBank/DDBJ databases">
        <title>Comparative genomics of Cryptococcus and Kwoniella reveals pathogenesis evolution and contrasting modes of karyotype evolution via chromosome fusion or intercentromeric recombination.</title>
        <authorList>
            <person name="Coelho M.A."/>
            <person name="David-Palma M."/>
            <person name="Shea T."/>
            <person name="Bowers K."/>
            <person name="McGinley-Smith S."/>
            <person name="Mohammad A.W."/>
            <person name="Gnirke A."/>
            <person name="Yurkov A.M."/>
            <person name="Nowrousian M."/>
            <person name="Sun S."/>
            <person name="Cuomo C.A."/>
            <person name="Heitman J."/>
        </authorList>
    </citation>
    <scope>NUCLEOTIDE SEQUENCE [LARGE SCALE GENOMIC DNA]</scope>
    <source>
        <strain evidence="2 3">CBS 6074</strain>
    </source>
</reference>
<dbReference type="AlphaFoldDB" id="A0AAX4K495"/>
<feature type="region of interest" description="Disordered" evidence="1">
    <location>
        <begin position="281"/>
        <end position="303"/>
    </location>
</feature>
<gene>
    <name evidence="2" type="ORF">L201_006953</name>
</gene>
<dbReference type="Proteomes" id="UP001355207">
    <property type="component" value="Chromosome 9"/>
</dbReference>
<dbReference type="EMBL" id="CP144106">
    <property type="protein sequence ID" value="WWC91999.1"/>
    <property type="molecule type" value="Genomic_DNA"/>
</dbReference>
<evidence type="ECO:0000313" key="2">
    <source>
        <dbReference type="EMBL" id="WWC91999.1"/>
    </source>
</evidence>
<feature type="region of interest" description="Disordered" evidence="1">
    <location>
        <begin position="1"/>
        <end position="24"/>
    </location>
</feature>